<reference evidence="2" key="1">
    <citation type="submission" date="2022-09" db="EMBL/GenBank/DDBJ databases">
        <title>Isolation and characterization of 3-chlorobenzoate degrading bacteria from soils in Shizuoka.</title>
        <authorList>
            <person name="Ifat A."/>
            <person name="Ogawa N."/>
            <person name="Kimbara K."/>
            <person name="Moriuchi R."/>
            <person name="Dohra H."/>
            <person name="Shintani M."/>
        </authorList>
    </citation>
    <scope>NUCLEOTIDE SEQUENCE</scope>
    <source>
        <strain evidence="2">19CS4-2</strain>
    </source>
</reference>
<keyword evidence="2" id="KW-0378">Hydrolase</keyword>
<proteinExistence type="predicted"/>
<sequence>MKRPSFVQRRSVRIRNGRFDISVEDSGSAGTPCVLLHGRGECSGVWRTLTESACADNRFVSIDLRGHGDSSWDPERAYDARTLAGDVLEVLLAMNIRKPVLIGHSLGGSVALHLTGMLEQFTSGLVLVDFGPDSDGAGSQKVFAEIRETPARFNSITEYAQWLQERRPLANERALQHLAAHALRRTNTGAFEPKLDRAVADDSPKDNARDEHVWAMLRSVRCPSLVVRGIGSALLTPQIAWRMANQALPKGQLATIPRAGHSVMTDNPDEFNRTIQTFLASLAPAASGDASCSR</sequence>
<dbReference type="SUPFAM" id="SSF53474">
    <property type="entry name" value="alpha/beta-Hydrolases"/>
    <property type="match status" value="1"/>
</dbReference>
<evidence type="ECO:0000313" key="3">
    <source>
        <dbReference type="Proteomes" id="UP001055111"/>
    </source>
</evidence>
<dbReference type="EMBL" id="BPUS01000003">
    <property type="protein sequence ID" value="GJH25013.1"/>
    <property type="molecule type" value="Genomic_DNA"/>
</dbReference>
<dbReference type="InterPro" id="IPR050228">
    <property type="entry name" value="Carboxylesterase_BioH"/>
</dbReference>
<protein>
    <submittedName>
        <fullName evidence="2">Alpha/beta hydrolase</fullName>
    </submittedName>
</protein>
<gene>
    <name evidence="2" type="ORF">CBA19CS42_10875</name>
</gene>
<dbReference type="GO" id="GO:0016787">
    <property type="term" value="F:hydrolase activity"/>
    <property type="evidence" value="ECO:0007669"/>
    <property type="project" value="UniProtKB-KW"/>
</dbReference>
<accession>A0AA37I903</accession>
<dbReference type="PANTHER" id="PTHR43194:SF2">
    <property type="entry name" value="PEROXISOMAL MEMBRANE PROTEIN LPX1"/>
    <property type="match status" value="1"/>
</dbReference>
<dbReference type="AlphaFoldDB" id="A0AA37I903"/>
<dbReference type="InterPro" id="IPR029058">
    <property type="entry name" value="AB_hydrolase_fold"/>
</dbReference>
<comment type="caution">
    <text evidence="2">The sequence shown here is derived from an EMBL/GenBank/DDBJ whole genome shotgun (WGS) entry which is preliminary data.</text>
</comment>
<name>A0AA37I903_9BURK</name>
<dbReference type="Pfam" id="PF12697">
    <property type="entry name" value="Abhydrolase_6"/>
    <property type="match status" value="1"/>
</dbReference>
<organism evidence="2 3">
    <name type="scientific">Caballeronia novacaledonica</name>
    <dbReference type="NCBI Taxonomy" id="1544861"/>
    <lineage>
        <taxon>Bacteria</taxon>
        <taxon>Pseudomonadati</taxon>
        <taxon>Pseudomonadota</taxon>
        <taxon>Betaproteobacteria</taxon>
        <taxon>Burkholderiales</taxon>
        <taxon>Burkholderiaceae</taxon>
        <taxon>Caballeronia</taxon>
    </lineage>
</organism>
<feature type="domain" description="AB hydrolase-1" evidence="1">
    <location>
        <begin position="34"/>
        <end position="273"/>
    </location>
</feature>
<evidence type="ECO:0000259" key="1">
    <source>
        <dbReference type="Pfam" id="PF12697"/>
    </source>
</evidence>
<evidence type="ECO:0000313" key="2">
    <source>
        <dbReference type="EMBL" id="GJH25013.1"/>
    </source>
</evidence>
<dbReference type="InterPro" id="IPR000073">
    <property type="entry name" value="AB_hydrolase_1"/>
</dbReference>
<dbReference type="RefSeq" id="WP_238211542.1">
    <property type="nucleotide sequence ID" value="NZ_BPUS01000003.1"/>
</dbReference>
<dbReference type="Gene3D" id="3.40.50.1820">
    <property type="entry name" value="alpha/beta hydrolase"/>
    <property type="match status" value="1"/>
</dbReference>
<dbReference type="PANTHER" id="PTHR43194">
    <property type="entry name" value="HYDROLASE ALPHA/BETA FOLD FAMILY"/>
    <property type="match status" value="1"/>
</dbReference>
<dbReference type="Proteomes" id="UP001055111">
    <property type="component" value="Unassembled WGS sequence"/>
</dbReference>